<dbReference type="Proteomes" id="UP001163046">
    <property type="component" value="Unassembled WGS sequence"/>
</dbReference>
<dbReference type="EMBL" id="MU826369">
    <property type="protein sequence ID" value="KAJ7378156.1"/>
    <property type="molecule type" value="Genomic_DNA"/>
</dbReference>
<gene>
    <name evidence="3" type="ORF">OS493_024821</name>
</gene>
<protein>
    <submittedName>
        <fullName evidence="3">Uncharacterized protein</fullName>
    </submittedName>
</protein>
<keyword evidence="1" id="KW-0175">Coiled coil</keyword>
<evidence type="ECO:0000313" key="3">
    <source>
        <dbReference type="EMBL" id="KAJ7378156.1"/>
    </source>
</evidence>
<keyword evidence="4" id="KW-1185">Reference proteome</keyword>
<dbReference type="AlphaFoldDB" id="A0A9W9ZAY7"/>
<sequence length="141" mass="16555">MEQAHQRKEAHLARKLELEKQREEILLERARLLSLKDEFDGRKSGRTSETSSRNSASSSRLSLSVAIERTKNKIPEFERKVQTLRQENQARADLLRKPYDGEMGIGSYEPWAAGRFLLCSRVRKIMDWRGFGFYRTRTPQR</sequence>
<evidence type="ECO:0000256" key="2">
    <source>
        <dbReference type="SAM" id="MobiDB-lite"/>
    </source>
</evidence>
<evidence type="ECO:0000256" key="1">
    <source>
        <dbReference type="SAM" id="Coils"/>
    </source>
</evidence>
<evidence type="ECO:0000313" key="4">
    <source>
        <dbReference type="Proteomes" id="UP001163046"/>
    </source>
</evidence>
<name>A0A9W9ZAY7_9CNID</name>
<dbReference type="OrthoDB" id="199838at2759"/>
<reference evidence="3" key="1">
    <citation type="submission" date="2023-01" db="EMBL/GenBank/DDBJ databases">
        <title>Genome assembly of the deep-sea coral Lophelia pertusa.</title>
        <authorList>
            <person name="Herrera S."/>
            <person name="Cordes E."/>
        </authorList>
    </citation>
    <scope>NUCLEOTIDE SEQUENCE</scope>
    <source>
        <strain evidence="3">USNM1676648</strain>
        <tissue evidence="3">Polyp</tissue>
    </source>
</reference>
<feature type="compositionally biased region" description="Low complexity" evidence="2">
    <location>
        <begin position="47"/>
        <end position="62"/>
    </location>
</feature>
<proteinExistence type="predicted"/>
<accession>A0A9W9ZAY7</accession>
<comment type="caution">
    <text evidence="3">The sequence shown here is derived from an EMBL/GenBank/DDBJ whole genome shotgun (WGS) entry which is preliminary data.</text>
</comment>
<feature type="coiled-coil region" evidence="1">
    <location>
        <begin position="1"/>
        <end position="38"/>
    </location>
</feature>
<organism evidence="3 4">
    <name type="scientific">Desmophyllum pertusum</name>
    <dbReference type="NCBI Taxonomy" id="174260"/>
    <lineage>
        <taxon>Eukaryota</taxon>
        <taxon>Metazoa</taxon>
        <taxon>Cnidaria</taxon>
        <taxon>Anthozoa</taxon>
        <taxon>Hexacorallia</taxon>
        <taxon>Scleractinia</taxon>
        <taxon>Caryophylliina</taxon>
        <taxon>Caryophylliidae</taxon>
        <taxon>Desmophyllum</taxon>
    </lineage>
</organism>
<feature type="region of interest" description="Disordered" evidence="2">
    <location>
        <begin position="40"/>
        <end position="62"/>
    </location>
</feature>